<gene>
    <name evidence="2" type="ORF">FC47_GL001976</name>
</gene>
<dbReference type="PANTHER" id="PTHR36437">
    <property type="entry name" value="GLYOXALASE/BLEOMYCIN RESISTANCE PROTEIN/DIOXYGENASE"/>
    <property type="match status" value="1"/>
</dbReference>
<name>A0A0R1P0A7_LIMMU</name>
<sequence>MIYVDDVEKVAAFFEQAAGTPRISEETMIDGSKTITVPVLPEASLQFYSRNFIQKYSPEVALNSPSIMFYVDDLASAHARLLQMGATVNEIVLVGSQQTFNFADPEGNWYAVAEKDV</sequence>
<dbReference type="SUPFAM" id="SSF54593">
    <property type="entry name" value="Glyoxalase/Bleomycin resistance protein/Dihydroxybiphenyl dioxygenase"/>
    <property type="match status" value="1"/>
</dbReference>
<accession>A0A0R1P0A7</accession>
<dbReference type="PATRIC" id="fig|1423771.3.peg.2048"/>
<evidence type="ECO:0000313" key="2">
    <source>
        <dbReference type="EMBL" id="KRL25936.1"/>
    </source>
</evidence>
<organism evidence="2 3">
    <name type="scientific">Limosilactobacillus mucosae DSM 13345</name>
    <dbReference type="NCBI Taxonomy" id="1423771"/>
    <lineage>
        <taxon>Bacteria</taxon>
        <taxon>Bacillati</taxon>
        <taxon>Bacillota</taxon>
        <taxon>Bacilli</taxon>
        <taxon>Lactobacillales</taxon>
        <taxon>Lactobacillaceae</taxon>
        <taxon>Limosilactobacillus</taxon>
    </lineage>
</organism>
<dbReference type="PROSITE" id="PS51819">
    <property type="entry name" value="VOC"/>
    <property type="match status" value="1"/>
</dbReference>
<proteinExistence type="predicted"/>
<dbReference type="Pfam" id="PF00903">
    <property type="entry name" value="Glyoxalase"/>
    <property type="match status" value="1"/>
</dbReference>
<comment type="caution">
    <text evidence="2">The sequence shown here is derived from an EMBL/GenBank/DDBJ whole genome shotgun (WGS) entry which is preliminary data.</text>
</comment>
<feature type="domain" description="VOC" evidence="1">
    <location>
        <begin position="1"/>
        <end position="115"/>
    </location>
</feature>
<dbReference type="InterPro" id="IPR004360">
    <property type="entry name" value="Glyas_Fos-R_dOase_dom"/>
</dbReference>
<dbReference type="InterPro" id="IPR029068">
    <property type="entry name" value="Glyas_Bleomycin-R_OHBP_Dase"/>
</dbReference>
<protein>
    <recommendedName>
        <fullName evidence="1">VOC domain-containing protein</fullName>
    </recommendedName>
</protein>
<evidence type="ECO:0000313" key="3">
    <source>
        <dbReference type="Proteomes" id="UP000050901"/>
    </source>
</evidence>
<dbReference type="AlphaFoldDB" id="A0A0R1P0A7"/>
<evidence type="ECO:0000259" key="1">
    <source>
        <dbReference type="PROSITE" id="PS51819"/>
    </source>
</evidence>
<dbReference type="InterPro" id="IPR037523">
    <property type="entry name" value="VOC_core"/>
</dbReference>
<dbReference type="EMBL" id="AZEQ01000008">
    <property type="protein sequence ID" value="KRL25936.1"/>
    <property type="molecule type" value="Genomic_DNA"/>
</dbReference>
<dbReference type="Gene3D" id="3.10.180.10">
    <property type="entry name" value="2,3-Dihydroxybiphenyl 1,2-Dioxygenase, domain 1"/>
    <property type="match status" value="1"/>
</dbReference>
<dbReference type="Proteomes" id="UP000050901">
    <property type="component" value="Unassembled WGS sequence"/>
</dbReference>
<reference evidence="2 3" key="1">
    <citation type="journal article" date="2015" name="Genome Announc.">
        <title>Expanding the biotechnology potential of lactobacilli through comparative genomics of 213 strains and associated genera.</title>
        <authorList>
            <person name="Sun Z."/>
            <person name="Harris H.M."/>
            <person name="McCann A."/>
            <person name="Guo C."/>
            <person name="Argimon S."/>
            <person name="Zhang W."/>
            <person name="Yang X."/>
            <person name="Jeffery I.B."/>
            <person name="Cooney J.C."/>
            <person name="Kagawa T.F."/>
            <person name="Liu W."/>
            <person name="Song Y."/>
            <person name="Salvetti E."/>
            <person name="Wrobel A."/>
            <person name="Rasinkangas P."/>
            <person name="Parkhill J."/>
            <person name="Rea M.C."/>
            <person name="O'Sullivan O."/>
            <person name="Ritari J."/>
            <person name="Douillard F.P."/>
            <person name="Paul Ross R."/>
            <person name="Yang R."/>
            <person name="Briner A.E."/>
            <person name="Felis G.E."/>
            <person name="de Vos W.M."/>
            <person name="Barrangou R."/>
            <person name="Klaenhammer T.R."/>
            <person name="Caufield P.W."/>
            <person name="Cui Y."/>
            <person name="Zhang H."/>
            <person name="O'Toole P.W."/>
        </authorList>
    </citation>
    <scope>NUCLEOTIDE SEQUENCE [LARGE SCALE GENOMIC DNA]</scope>
    <source>
        <strain evidence="2 3">DSM 13345</strain>
    </source>
</reference>
<dbReference type="PANTHER" id="PTHR36437:SF2">
    <property type="entry name" value="GLYOXALASE_BLEOMYCIN RESISTANCE PROTEIN_DIOXYGENASE"/>
    <property type="match status" value="1"/>
</dbReference>